<dbReference type="PANTHER" id="PTHR43157">
    <property type="entry name" value="PHOSPHATIDYLINOSITOL-GLYCAN BIOSYNTHESIS CLASS F PROTEIN-RELATED"/>
    <property type="match status" value="1"/>
</dbReference>
<dbReference type="EMBL" id="JADNRY010000047">
    <property type="protein sequence ID" value="KAF9069756.1"/>
    <property type="molecule type" value="Genomic_DNA"/>
</dbReference>
<dbReference type="Proteomes" id="UP000772434">
    <property type="component" value="Unassembled WGS sequence"/>
</dbReference>
<sequence length="190" mass="20592">MDEQKVKPSLVKADLSGKTVMITGANSGIGFEAAKHFATMDPDRLVVVCRSVEKAKKSIKLIEAETGYKNGEPMALDLGDFSSISEFATQAQNTLDRLDILVENAAIGTSTYAVTNDGWETMLQVNSLGPVMHIVLLLPIILQTAKRHSVIPRVIVVSSRGIFYTNIRSEAVASPNILKPLSSKEYCGPE</sequence>
<evidence type="ECO:0008006" key="4">
    <source>
        <dbReference type="Google" id="ProtNLM"/>
    </source>
</evidence>
<evidence type="ECO:0000313" key="3">
    <source>
        <dbReference type="Proteomes" id="UP000772434"/>
    </source>
</evidence>
<proteinExistence type="predicted"/>
<dbReference type="InterPro" id="IPR002347">
    <property type="entry name" value="SDR_fam"/>
</dbReference>
<keyword evidence="3" id="KW-1185">Reference proteome</keyword>
<dbReference type="GO" id="GO:0016491">
    <property type="term" value="F:oxidoreductase activity"/>
    <property type="evidence" value="ECO:0007669"/>
    <property type="project" value="UniProtKB-KW"/>
</dbReference>
<dbReference type="Gene3D" id="3.40.50.720">
    <property type="entry name" value="NAD(P)-binding Rossmann-like Domain"/>
    <property type="match status" value="1"/>
</dbReference>
<protein>
    <recommendedName>
        <fullName evidence="4">Short-chain dehydrogenase</fullName>
    </recommendedName>
</protein>
<organism evidence="2 3">
    <name type="scientific">Rhodocollybia butyracea</name>
    <dbReference type="NCBI Taxonomy" id="206335"/>
    <lineage>
        <taxon>Eukaryota</taxon>
        <taxon>Fungi</taxon>
        <taxon>Dikarya</taxon>
        <taxon>Basidiomycota</taxon>
        <taxon>Agaricomycotina</taxon>
        <taxon>Agaricomycetes</taxon>
        <taxon>Agaricomycetidae</taxon>
        <taxon>Agaricales</taxon>
        <taxon>Marasmiineae</taxon>
        <taxon>Omphalotaceae</taxon>
        <taxon>Rhodocollybia</taxon>
    </lineage>
</organism>
<keyword evidence="1" id="KW-0560">Oxidoreductase</keyword>
<evidence type="ECO:0000256" key="1">
    <source>
        <dbReference type="ARBA" id="ARBA00023002"/>
    </source>
</evidence>
<dbReference type="SUPFAM" id="SSF51735">
    <property type="entry name" value="NAD(P)-binding Rossmann-fold domains"/>
    <property type="match status" value="1"/>
</dbReference>
<comment type="caution">
    <text evidence="2">The sequence shown here is derived from an EMBL/GenBank/DDBJ whole genome shotgun (WGS) entry which is preliminary data.</text>
</comment>
<reference evidence="2" key="1">
    <citation type="submission" date="2020-11" db="EMBL/GenBank/DDBJ databases">
        <authorList>
            <consortium name="DOE Joint Genome Institute"/>
            <person name="Ahrendt S."/>
            <person name="Riley R."/>
            <person name="Andreopoulos W."/>
            <person name="Labutti K."/>
            <person name="Pangilinan J."/>
            <person name="Ruiz-Duenas F.J."/>
            <person name="Barrasa J.M."/>
            <person name="Sanchez-Garcia M."/>
            <person name="Camarero S."/>
            <person name="Miyauchi S."/>
            <person name="Serrano A."/>
            <person name="Linde D."/>
            <person name="Babiker R."/>
            <person name="Drula E."/>
            <person name="Ayuso-Fernandez I."/>
            <person name="Pacheco R."/>
            <person name="Padilla G."/>
            <person name="Ferreira P."/>
            <person name="Barriuso J."/>
            <person name="Kellner H."/>
            <person name="Castanera R."/>
            <person name="Alfaro M."/>
            <person name="Ramirez L."/>
            <person name="Pisabarro A.G."/>
            <person name="Kuo A."/>
            <person name="Tritt A."/>
            <person name="Lipzen A."/>
            <person name="He G."/>
            <person name="Yan M."/>
            <person name="Ng V."/>
            <person name="Cullen D."/>
            <person name="Martin F."/>
            <person name="Rosso M.-N."/>
            <person name="Henrissat B."/>
            <person name="Hibbett D."/>
            <person name="Martinez A.T."/>
            <person name="Grigoriev I.V."/>
        </authorList>
    </citation>
    <scope>NUCLEOTIDE SEQUENCE</scope>
    <source>
        <strain evidence="2">AH 40177</strain>
    </source>
</reference>
<gene>
    <name evidence="2" type="ORF">BDP27DRAFT_672815</name>
</gene>
<dbReference type="OrthoDB" id="542013at2759"/>
<name>A0A9P5PPJ6_9AGAR</name>
<dbReference type="InterPro" id="IPR036291">
    <property type="entry name" value="NAD(P)-bd_dom_sf"/>
</dbReference>
<accession>A0A9P5PPJ6</accession>
<dbReference type="Pfam" id="PF00106">
    <property type="entry name" value="adh_short"/>
    <property type="match status" value="1"/>
</dbReference>
<dbReference type="AlphaFoldDB" id="A0A9P5PPJ6"/>
<dbReference type="PRINTS" id="PR00081">
    <property type="entry name" value="GDHRDH"/>
</dbReference>
<evidence type="ECO:0000313" key="2">
    <source>
        <dbReference type="EMBL" id="KAF9069756.1"/>
    </source>
</evidence>
<dbReference type="PANTHER" id="PTHR43157:SF31">
    <property type="entry name" value="PHOSPHATIDYLINOSITOL-GLYCAN BIOSYNTHESIS CLASS F PROTEIN"/>
    <property type="match status" value="1"/>
</dbReference>